<evidence type="ECO:0000313" key="8">
    <source>
        <dbReference type="EMBL" id="KAI6782967.1"/>
    </source>
</evidence>
<dbReference type="GO" id="GO:1901605">
    <property type="term" value="P:alpha-amino acid metabolic process"/>
    <property type="evidence" value="ECO:0007669"/>
    <property type="project" value="TreeGrafter"/>
</dbReference>
<reference evidence="8" key="2">
    <citation type="submission" date="2022-07" db="EMBL/GenBank/DDBJ databases">
        <authorList>
            <person name="Goncalves M.F.M."/>
            <person name="Hilario S."/>
            <person name="Van De Peer Y."/>
            <person name="Esteves A.C."/>
            <person name="Alves A."/>
        </authorList>
    </citation>
    <scope>NUCLEOTIDE SEQUENCE</scope>
    <source>
        <strain evidence="8">MUM 19.33</strain>
    </source>
</reference>
<dbReference type="InterPro" id="IPR050859">
    <property type="entry name" value="Class-I_PLP-dep_aminotransf"/>
</dbReference>
<comment type="caution">
    <text evidence="8">The sequence shown here is derived from an EMBL/GenBank/DDBJ whole genome shotgun (WGS) entry which is preliminary data.</text>
</comment>
<gene>
    <name evidence="8" type="ORF">J7T54_002127</name>
</gene>
<evidence type="ECO:0000256" key="6">
    <source>
        <dbReference type="SAM" id="MobiDB-lite"/>
    </source>
</evidence>
<dbReference type="GO" id="GO:0030170">
    <property type="term" value="F:pyridoxal phosphate binding"/>
    <property type="evidence" value="ECO:0007669"/>
    <property type="project" value="InterPro"/>
</dbReference>
<evidence type="ECO:0000256" key="3">
    <source>
        <dbReference type="ARBA" id="ARBA00022576"/>
    </source>
</evidence>
<keyword evidence="3 8" id="KW-0032">Aminotransferase</keyword>
<dbReference type="InterPro" id="IPR015421">
    <property type="entry name" value="PyrdxlP-dep_Trfase_major"/>
</dbReference>
<accession>A0A9P9Y3T1</accession>
<evidence type="ECO:0000313" key="9">
    <source>
        <dbReference type="Proteomes" id="UP001055219"/>
    </source>
</evidence>
<keyword evidence="9" id="KW-1185">Reference proteome</keyword>
<comment type="similarity">
    <text evidence="2">Belongs to the class-I pyridoxal-phosphate-dependent aminotransferase family.</text>
</comment>
<dbReference type="CDD" id="cd00609">
    <property type="entry name" value="AAT_like"/>
    <property type="match status" value="1"/>
</dbReference>
<evidence type="ECO:0000259" key="7">
    <source>
        <dbReference type="Pfam" id="PF00155"/>
    </source>
</evidence>
<feature type="region of interest" description="Disordered" evidence="6">
    <location>
        <begin position="68"/>
        <end position="95"/>
    </location>
</feature>
<dbReference type="InterPro" id="IPR004839">
    <property type="entry name" value="Aminotransferase_I/II_large"/>
</dbReference>
<evidence type="ECO:0000256" key="5">
    <source>
        <dbReference type="ARBA" id="ARBA00022898"/>
    </source>
</evidence>
<keyword evidence="4" id="KW-0808">Transferase</keyword>
<dbReference type="InterPro" id="IPR015424">
    <property type="entry name" value="PyrdxlP-dep_Trfase"/>
</dbReference>
<feature type="compositionally biased region" description="Polar residues" evidence="6">
    <location>
        <begin position="74"/>
        <end position="95"/>
    </location>
</feature>
<dbReference type="Gene3D" id="3.40.640.10">
    <property type="entry name" value="Type I PLP-dependent aspartate aminotransferase-like (Major domain)"/>
    <property type="match status" value="1"/>
</dbReference>
<dbReference type="GO" id="GO:0008483">
    <property type="term" value="F:transaminase activity"/>
    <property type="evidence" value="ECO:0007669"/>
    <property type="project" value="UniProtKB-KW"/>
</dbReference>
<comment type="cofactor">
    <cofactor evidence="1">
        <name>pyridoxal 5'-phosphate</name>
        <dbReference type="ChEBI" id="CHEBI:597326"/>
    </cofactor>
</comment>
<evidence type="ECO:0000256" key="2">
    <source>
        <dbReference type="ARBA" id="ARBA00007441"/>
    </source>
</evidence>
<name>A0A9P9Y3T1_9HYPO</name>
<keyword evidence="5" id="KW-0663">Pyridoxal phosphate</keyword>
<dbReference type="Proteomes" id="UP001055219">
    <property type="component" value="Unassembled WGS sequence"/>
</dbReference>
<dbReference type="RefSeq" id="XP_051363823.1">
    <property type="nucleotide sequence ID" value="XM_051504734.1"/>
</dbReference>
<organism evidence="8 9">
    <name type="scientific">Emericellopsis cladophorae</name>
    <dbReference type="NCBI Taxonomy" id="2686198"/>
    <lineage>
        <taxon>Eukaryota</taxon>
        <taxon>Fungi</taxon>
        <taxon>Dikarya</taxon>
        <taxon>Ascomycota</taxon>
        <taxon>Pezizomycotina</taxon>
        <taxon>Sordariomycetes</taxon>
        <taxon>Hypocreomycetidae</taxon>
        <taxon>Hypocreales</taxon>
        <taxon>Bionectriaceae</taxon>
        <taxon>Emericellopsis</taxon>
    </lineage>
</organism>
<dbReference type="PANTHER" id="PTHR42790:SF1">
    <property type="entry name" value="AROMATIC AMINO ACID AMINOTRANSFERASE, HYPOTHETICAL (EUROFUNG)"/>
    <property type="match status" value="1"/>
</dbReference>
<dbReference type="OrthoDB" id="691673at2759"/>
<evidence type="ECO:0000256" key="1">
    <source>
        <dbReference type="ARBA" id="ARBA00001933"/>
    </source>
</evidence>
<feature type="domain" description="Aminotransferase class I/classII large" evidence="7">
    <location>
        <begin position="105"/>
        <end position="382"/>
    </location>
</feature>
<sequence length="579" mass="65190">MTPHSEPLAPPRDLSHHFTRATKNRQASAIKMFYKFFQIPGIGNLAGGLPNVSLFPFDTLEAQIAKPERWDPTPNESGTGAPSASHITVPKTNSEADPLKKIDLSTGLQYGTAEGYPPLRSFIRQFTRNHLHPHVPYLDGPEVILTCGSTDGFHKTIEMLMEPWVPDRDPVEARPGMLCEVFVYMNAPDTARPKGAQMVPVEVDAEGMLVHGKGGLQDVLENWDPRNGARPRLMYSVTMGHNPTGGVLSVKRRKDIYQLCCEYDVIIVEDDPYWYLQYPSAAEEEAKSRELPFSIREHYKPTKSSGYEFLDSLVPSFLSMDVQGRVIRLDTFSKTIAPGCRLGWITAQPAFIERLLRITETTTQQPSGFVQTMVAEAIMGPQPPAATRSFLSLSRTEQQSFEGWQTDGWVRWLSGLRGVYERRMNTMASLLDEHAYQLKQSTPVADQDTEWGVISKTKLMSFDWPRGGMFIWLQVHFESHPLFNARGTTYPLLDGPLMSKALMVHLTKTPYKVLAAPGTIFCANESVLAERGWRFFRLCFAAEEDEAVGPSATRFGEGVQRFWRIKKVETIEKLVDELN</sequence>
<dbReference type="Pfam" id="PF00155">
    <property type="entry name" value="Aminotran_1_2"/>
    <property type="match status" value="1"/>
</dbReference>
<proteinExistence type="inferred from homology"/>
<dbReference type="SUPFAM" id="SSF53383">
    <property type="entry name" value="PLP-dependent transferases"/>
    <property type="match status" value="1"/>
</dbReference>
<protein>
    <submittedName>
        <fullName evidence="8">Aromatic amino acid aminotransferase-like protein</fullName>
    </submittedName>
</protein>
<dbReference type="PANTHER" id="PTHR42790">
    <property type="entry name" value="AMINOTRANSFERASE"/>
    <property type="match status" value="1"/>
</dbReference>
<dbReference type="EMBL" id="JAGIXG020000010">
    <property type="protein sequence ID" value="KAI6782967.1"/>
    <property type="molecule type" value="Genomic_DNA"/>
</dbReference>
<reference evidence="8" key="1">
    <citation type="journal article" date="2021" name="J Fungi (Basel)">
        <title>Genomic and Metabolomic Analyses of the Marine Fungus Emericellopsis cladophorae: Insights into Saltwater Adaptability Mechanisms and Its Biosynthetic Potential.</title>
        <authorList>
            <person name="Goncalves M.F.M."/>
            <person name="Hilario S."/>
            <person name="Van de Peer Y."/>
            <person name="Esteves A.C."/>
            <person name="Alves A."/>
        </authorList>
    </citation>
    <scope>NUCLEOTIDE SEQUENCE</scope>
    <source>
        <strain evidence="8">MUM 19.33</strain>
    </source>
</reference>
<evidence type="ECO:0000256" key="4">
    <source>
        <dbReference type="ARBA" id="ARBA00022679"/>
    </source>
</evidence>
<dbReference type="AlphaFoldDB" id="A0A9P9Y3T1"/>
<dbReference type="GeneID" id="75828642"/>